<sequence length="103" mass="11175">MGTESTNVDIQALAAAVAGLIEPRVPLRIDLWGPDEVAAYLKVGRRQVAERYAALPGFPAPIRIPSAQAKTATAQTGKPRGLLRWKAVEIIAWAEAHRDKRHG</sequence>
<reference evidence="2" key="1">
    <citation type="submission" date="2016-09" db="EMBL/GenBank/DDBJ databases">
        <title>Acidihalobacter prosperus F5.</title>
        <authorList>
            <person name="Khaleque H.N."/>
            <person name="Ramsay J.P."/>
            <person name="Kaksonen A.H."/>
            <person name="Boxall N.J."/>
            <person name="Watkin E.L.J."/>
        </authorList>
    </citation>
    <scope>NUCLEOTIDE SEQUENCE [LARGE SCALE GENOMIC DNA]</scope>
    <source>
        <strain evidence="2">F5</strain>
    </source>
</reference>
<evidence type="ECO:0000313" key="2">
    <source>
        <dbReference type="Proteomes" id="UP000095401"/>
    </source>
</evidence>
<gene>
    <name evidence="1" type="ORF">BI364_06875</name>
</gene>
<dbReference type="AlphaFoldDB" id="A0A1D8IT11"/>
<keyword evidence="2" id="KW-1185">Reference proteome</keyword>
<proteinExistence type="predicted"/>
<accession>A0A1D8IT11</accession>
<evidence type="ECO:0000313" key="1">
    <source>
        <dbReference type="EMBL" id="AOU99606.1"/>
    </source>
</evidence>
<dbReference type="Proteomes" id="UP000095401">
    <property type="component" value="Chromosome"/>
</dbReference>
<protein>
    <recommendedName>
        <fullName evidence="3">DNA-binding protein</fullName>
    </recommendedName>
</protein>
<name>A0A1D8IT11_9GAMM</name>
<evidence type="ECO:0008006" key="3">
    <source>
        <dbReference type="Google" id="ProtNLM"/>
    </source>
</evidence>
<dbReference type="KEGG" id="aprs:BI364_06875"/>
<dbReference type="EMBL" id="CP017415">
    <property type="protein sequence ID" value="AOU99606.1"/>
    <property type="molecule type" value="Genomic_DNA"/>
</dbReference>
<organism evidence="1 2">
    <name type="scientific">Acidihalobacter yilgarnensis</name>
    <dbReference type="NCBI Taxonomy" id="2819280"/>
    <lineage>
        <taxon>Bacteria</taxon>
        <taxon>Pseudomonadati</taxon>
        <taxon>Pseudomonadota</taxon>
        <taxon>Gammaproteobacteria</taxon>
        <taxon>Chromatiales</taxon>
        <taxon>Ectothiorhodospiraceae</taxon>
        <taxon>Acidihalobacter</taxon>
    </lineage>
</organism>